<evidence type="ECO:0000259" key="1">
    <source>
        <dbReference type="Pfam" id="PF00534"/>
    </source>
</evidence>
<accession>A0ABV7ZIK5</accession>
<evidence type="ECO:0000313" key="3">
    <source>
        <dbReference type="EMBL" id="MFC3848403.1"/>
    </source>
</evidence>
<dbReference type="PANTHER" id="PTHR45947">
    <property type="entry name" value="SULFOQUINOVOSYL TRANSFERASE SQD2"/>
    <property type="match status" value="1"/>
</dbReference>
<keyword evidence="3" id="KW-0808">Transferase</keyword>
<dbReference type="SUPFAM" id="SSF53756">
    <property type="entry name" value="UDP-Glycosyltransferase/glycogen phosphorylase"/>
    <property type="match status" value="1"/>
</dbReference>
<dbReference type="InterPro" id="IPR001296">
    <property type="entry name" value="Glyco_trans_1"/>
</dbReference>
<keyword evidence="3" id="KW-0328">Glycosyltransferase</keyword>
<keyword evidence="4" id="KW-1185">Reference proteome</keyword>
<dbReference type="Proteomes" id="UP001595783">
    <property type="component" value="Unassembled WGS sequence"/>
</dbReference>
<sequence length="375" mass="42881">MVIVLVVDSFENKSNGTSMAAYRFYKALQKHGHAVRVVAPFVQGEGFFSVPERHIPLVTQIAHKQHILFGKPQQKVLQCAFEGADIIHLFLPFKLEKVAIEVARSMQIPFVGAFHLQPEHITYNIKLEKLAWLNRAIFWWFKHNYYQHLSHIHCPSPLIKSELNRHGYGGKKYVISNGFDPLYTPRTHNTKTDDLYHIVMVGRYSPEKNQRVLIEAVHLSEYRAKIQLHLKGQGPCLNALQRQASKLAHQVDFGFVEPSALVELLYQCDLYVHSADVEGEAIACLEAMGCGVVPIISDSKISATNQFALDNRSLFKANDPIDLARQIDYWLEHPAERALAEKAYAHSVQNYTLDKSIAQTLEMYQEVIEDFKRIY</sequence>
<dbReference type="Pfam" id="PF13439">
    <property type="entry name" value="Glyco_transf_4"/>
    <property type="match status" value="1"/>
</dbReference>
<dbReference type="InterPro" id="IPR028098">
    <property type="entry name" value="Glyco_trans_4-like_N"/>
</dbReference>
<reference evidence="4" key="1">
    <citation type="journal article" date="2019" name="Int. J. Syst. Evol. Microbiol.">
        <title>The Global Catalogue of Microorganisms (GCM) 10K type strain sequencing project: providing services to taxonomists for standard genome sequencing and annotation.</title>
        <authorList>
            <consortium name="The Broad Institute Genomics Platform"/>
            <consortium name="The Broad Institute Genome Sequencing Center for Infectious Disease"/>
            <person name="Wu L."/>
            <person name="Ma J."/>
        </authorList>
    </citation>
    <scope>NUCLEOTIDE SEQUENCE [LARGE SCALE GENOMIC DNA]</scope>
    <source>
        <strain evidence="4">CCUG 53816</strain>
    </source>
</reference>
<dbReference type="EMBL" id="JBHRZO010000051">
    <property type="protein sequence ID" value="MFC3848403.1"/>
    <property type="molecule type" value="Genomic_DNA"/>
</dbReference>
<feature type="domain" description="Glycosyltransferase subfamily 4-like N-terminal" evidence="2">
    <location>
        <begin position="15"/>
        <end position="181"/>
    </location>
</feature>
<dbReference type="Gene3D" id="3.40.50.2000">
    <property type="entry name" value="Glycogen Phosphorylase B"/>
    <property type="match status" value="2"/>
</dbReference>
<dbReference type="Pfam" id="PF00534">
    <property type="entry name" value="Glycos_transf_1"/>
    <property type="match status" value="1"/>
</dbReference>
<name>A0ABV7ZIK5_9HELI</name>
<proteinExistence type="predicted"/>
<dbReference type="RefSeq" id="WP_104752883.1">
    <property type="nucleotide sequence ID" value="NZ_FZMF01000058.1"/>
</dbReference>
<organism evidence="3 4">
    <name type="scientific">Helicobacter baculiformis</name>
    <dbReference type="NCBI Taxonomy" id="427351"/>
    <lineage>
        <taxon>Bacteria</taxon>
        <taxon>Pseudomonadati</taxon>
        <taxon>Campylobacterota</taxon>
        <taxon>Epsilonproteobacteria</taxon>
        <taxon>Campylobacterales</taxon>
        <taxon>Helicobacteraceae</taxon>
        <taxon>Helicobacter</taxon>
    </lineage>
</organism>
<feature type="domain" description="Glycosyl transferase family 1" evidence="1">
    <location>
        <begin position="191"/>
        <end position="341"/>
    </location>
</feature>
<protein>
    <submittedName>
        <fullName evidence="3">Glycosyltransferase</fullName>
        <ecNumber evidence="3">2.4.-.-</ecNumber>
    </submittedName>
</protein>
<comment type="caution">
    <text evidence="3">The sequence shown here is derived from an EMBL/GenBank/DDBJ whole genome shotgun (WGS) entry which is preliminary data.</text>
</comment>
<dbReference type="GO" id="GO:0016757">
    <property type="term" value="F:glycosyltransferase activity"/>
    <property type="evidence" value="ECO:0007669"/>
    <property type="project" value="UniProtKB-KW"/>
</dbReference>
<evidence type="ECO:0000259" key="2">
    <source>
        <dbReference type="Pfam" id="PF13439"/>
    </source>
</evidence>
<dbReference type="PANTHER" id="PTHR45947:SF3">
    <property type="entry name" value="SULFOQUINOVOSYL TRANSFERASE SQD2"/>
    <property type="match status" value="1"/>
</dbReference>
<dbReference type="InterPro" id="IPR050194">
    <property type="entry name" value="Glycosyltransferase_grp1"/>
</dbReference>
<dbReference type="EC" id="2.4.-.-" evidence="3"/>
<evidence type="ECO:0000313" key="4">
    <source>
        <dbReference type="Proteomes" id="UP001595783"/>
    </source>
</evidence>
<gene>
    <name evidence="3" type="ORF">ACFOPX_07760</name>
</gene>